<evidence type="ECO:0000256" key="6">
    <source>
        <dbReference type="ARBA" id="ARBA00023026"/>
    </source>
</evidence>
<keyword evidence="4 7" id="KW-0479">Metal-binding</keyword>
<evidence type="ECO:0000313" key="9">
    <source>
        <dbReference type="EMBL" id="CAD6442076.1"/>
    </source>
</evidence>
<keyword evidence="8" id="KW-0560">Oxidoreductase</keyword>
<keyword evidence="8" id="KW-0503">Monooxygenase</keyword>
<dbReference type="Proteomes" id="UP000624404">
    <property type="component" value="Unassembled WGS sequence"/>
</dbReference>
<keyword evidence="10" id="KW-1185">Reference proteome</keyword>
<protein>
    <submittedName>
        <fullName evidence="9">A2128663-a076-408e-a5c1-edf78bb4599a</fullName>
    </submittedName>
</protein>
<dbReference type="InterPro" id="IPR001128">
    <property type="entry name" value="Cyt_P450"/>
</dbReference>
<evidence type="ECO:0000256" key="5">
    <source>
        <dbReference type="ARBA" id="ARBA00023004"/>
    </source>
</evidence>
<organism evidence="9 10">
    <name type="scientific">Sclerotinia trifoliorum</name>
    <dbReference type="NCBI Taxonomy" id="28548"/>
    <lineage>
        <taxon>Eukaryota</taxon>
        <taxon>Fungi</taxon>
        <taxon>Dikarya</taxon>
        <taxon>Ascomycota</taxon>
        <taxon>Pezizomycotina</taxon>
        <taxon>Leotiomycetes</taxon>
        <taxon>Helotiales</taxon>
        <taxon>Sclerotiniaceae</taxon>
        <taxon>Sclerotinia</taxon>
    </lineage>
</organism>
<comment type="similarity">
    <text evidence="2 8">Belongs to the cytochrome P450 family.</text>
</comment>
<comment type="cofactor">
    <cofactor evidence="1 7">
        <name>heme</name>
        <dbReference type="ChEBI" id="CHEBI:30413"/>
    </cofactor>
</comment>
<dbReference type="AlphaFoldDB" id="A0A8H2ZMP0"/>
<dbReference type="SUPFAM" id="SSF48264">
    <property type="entry name" value="Cytochrome P450"/>
    <property type="match status" value="1"/>
</dbReference>
<reference evidence="9" key="1">
    <citation type="submission" date="2020-10" db="EMBL/GenBank/DDBJ databases">
        <authorList>
            <person name="Kusch S."/>
        </authorList>
    </citation>
    <scope>NUCLEOTIDE SEQUENCE</scope>
    <source>
        <strain evidence="9">SwB9</strain>
    </source>
</reference>
<dbReference type="InterPro" id="IPR050121">
    <property type="entry name" value="Cytochrome_P450_monoxygenase"/>
</dbReference>
<proteinExistence type="inferred from homology"/>
<gene>
    <name evidence="9" type="ORF">SCLTRI_LOCUS1868</name>
</gene>
<dbReference type="PANTHER" id="PTHR24305:SF210">
    <property type="entry name" value="CYTOCHROME P450 MONOOXYGENASE ASQL-RELATED"/>
    <property type="match status" value="1"/>
</dbReference>
<dbReference type="PANTHER" id="PTHR24305">
    <property type="entry name" value="CYTOCHROME P450"/>
    <property type="match status" value="1"/>
</dbReference>
<dbReference type="GO" id="GO:0016705">
    <property type="term" value="F:oxidoreductase activity, acting on paired donors, with incorporation or reduction of molecular oxygen"/>
    <property type="evidence" value="ECO:0007669"/>
    <property type="project" value="InterPro"/>
</dbReference>
<keyword evidence="5 7" id="KW-0408">Iron</keyword>
<evidence type="ECO:0000256" key="1">
    <source>
        <dbReference type="ARBA" id="ARBA00001971"/>
    </source>
</evidence>
<sequence length="514" mass="58682">MWEQVMITGVCARIAVRIWQNTSISSSVLWFLADYIIFSLLRAVYNATLHPLAKFSGPKLRAGFYFPDLLSLARGTAIVDIKNLHDRYGDIVRITPEALSFDTAQSWRDIYGLREGRREIRRDEKWHLDHAGKSNIIVASATDHSRMRRTLAHAFSDVALREQESLMTTYFEQLIANLREKIDGPAAGYVDLCDWYNFVTFDIIGDLCLGEAFGTLESGSYHSWIEQILVGLKFVIVIRFAQAYPLFRIILDLLMNSVPSINKQKQAHMAYTVNKLEERLKKNTDRKDFISYILSNNKNGMSRDEIEGTATVMIMAGSETTASALCGATYYMLKYPEVLLAATSEVRKRFKTVNDIDIVSVRNLPYLDMVIEEALRIYPPTPSTLPRRTRSEGEIINGTFIPGNTSVGVNHWAAYHAAKNFADPDTFDPARWSTAPPDKYKDDEKAAFQPFSTGPRNCLGKNLAYFEMRSILARMLWNFDMELCEESRRWSNSQKTYILWDKPPLKVKLSHKSV</sequence>
<evidence type="ECO:0000256" key="3">
    <source>
        <dbReference type="ARBA" id="ARBA00022617"/>
    </source>
</evidence>
<dbReference type="PROSITE" id="PS00086">
    <property type="entry name" value="CYTOCHROME_P450"/>
    <property type="match status" value="1"/>
</dbReference>
<evidence type="ECO:0000313" key="10">
    <source>
        <dbReference type="Proteomes" id="UP000624404"/>
    </source>
</evidence>
<dbReference type="Gene3D" id="1.10.630.10">
    <property type="entry name" value="Cytochrome P450"/>
    <property type="match status" value="1"/>
</dbReference>
<comment type="caution">
    <text evidence="9">The sequence shown here is derived from an EMBL/GenBank/DDBJ whole genome shotgun (WGS) entry which is preliminary data.</text>
</comment>
<dbReference type="EMBL" id="CAJHIA010000007">
    <property type="protein sequence ID" value="CAD6442076.1"/>
    <property type="molecule type" value="Genomic_DNA"/>
</dbReference>
<evidence type="ECO:0000256" key="8">
    <source>
        <dbReference type="RuleBase" id="RU000461"/>
    </source>
</evidence>
<evidence type="ECO:0000256" key="4">
    <source>
        <dbReference type="ARBA" id="ARBA00022723"/>
    </source>
</evidence>
<dbReference type="OrthoDB" id="1470350at2759"/>
<dbReference type="GO" id="GO:0005506">
    <property type="term" value="F:iron ion binding"/>
    <property type="evidence" value="ECO:0007669"/>
    <property type="project" value="InterPro"/>
</dbReference>
<dbReference type="Pfam" id="PF00067">
    <property type="entry name" value="p450"/>
    <property type="match status" value="1"/>
</dbReference>
<dbReference type="InterPro" id="IPR017972">
    <property type="entry name" value="Cyt_P450_CS"/>
</dbReference>
<dbReference type="PRINTS" id="PR00385">
    <property type="entry name" value="P450"/>
</dbReference>
<dbReference type="PRINTS" id="PR00463">
    <property type="entry name" value="EP450I"/>
</dbReference>
<dbReference type="GO" id="GO:0004497">
    <property type="term" value="F:monooxygenase activity"/>
    <property type="evidence" value="ECO:0007669"/>
    <property type="project" value="UniProtKB-KW"/>
</dbReference>
<accession>A0A8H2ZMP0</accession>
<dbReference type="CDD" id="cd11058">
    <property type="entry name" value="CYP60B-like"/>
    <property type="match status" value="1"/>
</dbReference>
<evidence type="ECO:0000256" key="2">
    <source>
        <dbReference type="ARBA" id="ARBA00010617"/>
    </source>
</evidence>
<feature type="binding site" description="axial binding residue" evidence="7">
    <location>
        <position position="458"/>
    </location>
    <ligand>
        <name>heme</name>
        <dbReference type="ChEBI" id="CHEBI:30413"/>
    </ligand>
    <ligandPart>
        <name>Fe</name>
        <dbReference type="ChEBI" id="CHEBI:18248"/>
    </ligandPart>
</feature>
<dbReference type="InterPro" id="IPR036396">
    <property type="entry name" value="Cyt_P450_sf"/>
</dbReference>
<keyword evidence="6" id="KW-0843">Virulence</keyword>
<name>A0A8H2ZMP0_9HELO</name>
<dbReference type="GO" id="GO:0020037">
    <property type="term" value="F:heme binding"/>
    <property type="evidence" value="ECO:0007669"/>
    <property type="project" value="InterPro"/>
</dbReference>
<dbReference type="InterPro" id="IPR002401">
    <property type="entry name" value="Cyt_P450_E_grp-I"/>
</dbReference>
<keyword evidence="3 7" id="KW-0349">Heme</keyword>
<evidence type="ECO:0000256" key="7">
    <source>
        <dbReference type="PIRSR" id="PIRSR602401-1"/>
    </source>
</evidence>